<reference evidence="1" key="1">
    <citation type="submission" date="2021-11" db="EMBL/GenBank/DDBJ databases">
        <title>Description of a new species Pelosinus isolated from the bottom sediments of Lake Baikal.</title>
        <authorList>
            <person name="Zakharyuk A."/>
        </authorList>
    </citation>
    <scope>NUCLEOTIDE SEQUENCE</scope>
    <source>
        <strain evidence="1">Bkl1</strain>
    </source>
</reference>
<dbReference type="Proteomes" id="UP001165492">
    <property type="component" value="Unassembled WGS sequence"/>
</dbReference>
<organism evidence="1 2">
    <name type="scientific">Pelosinus baikalensis</name>
    <dbReference type="NCBI Taxonomy" id="2892015"/>
    <lineage>
        <taxon>Bacteria</taxon>
        <taxon>Bacillati</taxon>
        <taxon>Bacillota</taxon>
        <taxon>Negativicutes</taxon>
        <taxon>Selenomonadales</taxon>
        <taxon>Sporomusaceae</taxon>
        <taxon>Pelosinus</taxon>
    </lineage>
</organism>
<gene>
    <name evidence="1" type="ORF">LMF89_01365</name>
</gene>
<evidence type="ECO:0000313" key="2">
    <source>
        <dbReference type="Proteomes" id="UP001165492"/>
    </source>
</evidence>
<sequence length="47" mass="5173">MTSITAVKFMLLAISAIIRISASIDHHIIAEKVVIDQASADAKYRLF</sequence>
<protein>
    <submittedName>
        <fullName evidence="1">Uncharacterized protein</fullName>
    </submittedName>
</protein>
<accession>A0ABS8HM38</accession>
<comment type="caution">
    <text evidence="1">The sequence shown here is derived from an EMBL/GenBank/DDBJ whole genome shotgun (WGS) entry which is preliminary data.</text>
</comment>
<proteinExistence type="predicted"/>
<evidence type="ECO:0000313" key="1">
    <source>
        <dbReference type="EMBL" id="MCC5464007.1"/>
    </source>
</evidence>
<keyword evidence="2" id="KW-1185">Reference proteome</keyword>
<dbReference type="EMBL" id="JAJHJB010000001">
    <property type="protein sequence ID" value="MCC5464007.1"/>
    <property type="molecule type" value="Genomic_DNA"/>
</dbReference>
<name>A0ABS8HM38_9FIRM</name>